<evidence type="ECO:0000313" key="9">
    <source>
        <dbReference type="EMBL" id="KAE9530665.1"/>
    </source>
</evidence>
<dbReference type="GO" id="GO:0000463">
    <property type="term" value="P:maturation of LSU-rRNA from tricistronic rRNA transcript (SSU-rRNA, 5.8S rRNA, LSU-rRNA)"/>
    <property type="evidence" value="ECO:0007669"/>
    <property type="project" value="TreeGrafter"/>
</dbReference>
<organism evidence="9 10">
    <name type="scientific">Aphis glycines</name>
    <name type="common">Soybean aphid</name>
    <dbReference type="NCBI Taxonomy" id="307491"/>
    <lineage>
        <taxon>Eukaryota</taxon>
        <taxon>Metazoa</taxon>
        <taxon>Ecdysozoa</taxon>
        <taxon>Arthropoda</taxon>
        <taxon>Hexapoda</taxon>
        <taxon>Insecta</taxon>
        <taxon>Pterygota</taxon>
        <taxon>Neoptera</taxon>
        <taxon>Paraneoptera</taxon>
        <taxon>Hemiptera</taxon>
        <taxon>Sternorrhyncha</taxon>
        <taxon>Aphidomorpha</taxon>
        <taxon>Aphidoidea</taxon>
        <taxon>Aphididae</taxon>
        <taxon>Aphidini</taxon>
        <taxon>Aphis</taxon>
        <taxon>Aphis</taxon>
    </lineage>
</organism>
<evidence type="ECO:0000256" key="7">
    <source>
        <dbReference type="SAM" id="MobiDB-lite"/>
    </source>
</evidence>
<dbReference type="GO" id="GO:0019843">
    <property type="term" value="F:rRNA binding"/>
    <property type="evidence" value="ECO:0007669"/>
    <property type="project" value="UniProtKB-UniRule"/>
</dbReference>
<dbReference type="EMBL" id="VYZN01000042">
    <property type="protein sequence ID" value="KAE9530665.1"/>
    <property type="molecule type" value="Genomic_DNA"/>
</dbReference>
<dbReference type="PANTHER" id="PTHR12728">
    <property type="entry name" value="BRIX DOMAIN CONTAINING PROTEIN"/>
    <property type="match status" value="1"/>
</dbReference>
<dbReference type="Proteomes" id="UP000475862">
    <property type="component" value="Unassembled WGS sequence"/>
</dbReference>
<comment type="subcellular location">
    <subcellularLocation>
        <location evidence="1 6">Nucleus</location>
        <location evidence="1 6">Nucleolus</location>
    </subcellularLocation>
</comment>
<proteinExistence type="inferred from homology"/>
<evidence type="ECO:0000256" key="1">
    <source>
        <dbReference type="ARBA" id="ARBA00004604"/>
    </source>
</evidence>
<keyword evidence="10" id="KW-1185">Reference proteome</keyword>
<gene>
    <name evidence="9" type="ORF">AGLY_011127</name>
</gene>
<dbReference type="PROSITE" id="PS50833">
    <property type="entry name" value="BRIX"/>
    <property type="match status" value="1"/>
</dbReference>
<comment type="similarity">
    <text evidence="2 6">Belongs to the RPF2 family.</text>
</comment>
<feature type="domain" description="Brix" evidence="8">
    <location>
        <begin position="31"/>
        <end position="235"/>
    </location>
</feature>
<evidence type="ECO:0000256" key="2">
    <source>
        <dbReference type="ARBA" id="ARBA00010782"/>
    </source>
</evidence>
<feature type="region of interest" description="Disordered" evidence="7">
    <location>
        <begin position="290"/>
        <end position="321"/>
    </location>
</feature>
<sequence length="518" mass="59917">MAVIQRVVKPRTKRGKRILLKKEPKIVENTKHCVFIPGRKSSLLVSSCMKDLLKLKKPDAVMLTQKNDILPFDDAVQIEKLLQKHDSSLFFFSSHNKKRPNNLVLGRTYDQHILDMFELGIESYKGCSEFKGLSEISAGVKPVLVFLGEQFDSDQQLKRIRNLFIDMFQRQPLKQIRPNGIEHVMSFTAVDSKILLRSYRTVLSKTSLKTPRVELHEVGPSVDFVVRRDHMASADLFKTACKRPNIKGKKIKSVRRDNFGSKLGRLHMTKQDVNTLQTRKMKGLKKTYAERKVKRKSDEDKNGPAVKKPKVATQSKKLKKFSKKGRKLRGGQFDEHKNNIGTVMLRIVLNAINFAHSVDMAIQLYLPIGNTSSNVFWKNLLVDRNVQCLILHEVYAELHQHQIFPKNIIINNCLYNKMCAITVINLRNVECKFLLWFISHIGKWAWAKGYGANHFDSCFFWLHYEKLDHIQSMRFTISLSWCFQTTANNISSKNKSKPSFRCSFYRQQCSTRPAGKYH</sequence>
<evidence type="ECO:0000313" key="10">
    <source>
        <dbReference type="Proteomes" id="UP000475862"/>
    </source>
</evidence>
<dbReference type="GO" id="GO:0000027">
    <property type="term" value="P:ribosomal large subunit assembly"/>
    <property type="evidence" value="ECO:0007669"/>
    <property type="project" value="InterPro"/>
</dbReference>
<dbReference type="InterPro" id="IPR007109">
    <property type="entry name" value="Brix"/>
</dbReference>
<evidence type="ECO:0000256" key="4">
    <source>
        <dbReference type="ARBA" id="ARBA00023242"/>
    </source>
</evidence>
<dbReference type="InterPro" id="IPR039770">
    <property type="entry name" value="Rpf2"/>
</dbReference>
<accession>A0A6G0TDH0</accession>
<dbReference type="OrthoDB" id="407658at2759"/>
<name>A0A6G0TDH0_APHGL</name>
<evidence type="ECO:0000256" key="6">
    <source>
        <dbReference type="RuleBase" id="RU367086"/>
    </source>
</evidence>
<dbReference type="AlphaFoldDB" id="A0A6G0TDH0"/>
<feature type="compositionally biased region" description="Basic and acidic residues" evidence="7">
    <location>
        <begin position="290"/>
        <end position="302"/>
    </location>
</feature>
<comment type="caution">
    <text evidence="9">The sequence shown here is derived from an EMBL/GenBank/DDBJ whole genome shotgun (WGS) entry which is preliminary data.</text>
</comment>
<evidence type="ECO:0000256" key="3">
    <source>
        <dbReference type="ARBA" id="ARBA00020387"/>
    </source>
</evidence>
<evidence type="ECO:0000256" key="5">
    <source>
        <dbReference type="ARBA" id="ARBA00030889"/>
    </source>
</evidence>
<reference evidence="9 10" key="1">
    <citation type="submission" date="2019-08" db="EMBL/GenBank/DDBJ databases">
        <title>The genome of the soybean aphid Biotype 1, its phylome, world population structure and adaptation to the North American continent.</title>
        <authorList>
            <person name="Giordano R."/>
            <person name="Donthu R.K."/>
            <person name="Hernandez A.G."/>
            <person name="Wright C.L."/>
            <person name="Zimin A.V."/>
        </authorList>
    </citation>
    <scope>NUCLEOTIDE SEQUENCE [LARGE SCALE GENOMIC DNA]</scope>
    <source>
        <tissue evidence="9">Whole aphids</tissue>
    </source>
</reference>
<dbReference type="GO" id="GO:0005730">
    <property type="term" value="C:nucleolus"/>
    <property type="evidence" value="ECO:0007669"/>
    <property type="project" value="UniProtKB-SubCell"/>
</dbReference>
<keyword evidence="4 6" id="KW-0539">Nucleus</keyword>
<protein>
    <recommendedName>
        <fullName evidence="3 6">Ribosome production factor 2 homolog</fullName>
    </recommendedName>
    <alternativeName>
        <fullName evidence="5 6">Ribosome biogenesis protein RPF2 homolog</fullName>
    </alternativeName>
</protein>
<dbReference type="Pfam" id="PF04427">
    <property type="entry name" value="Brix"/>
    <property type="match status" value="1"/>
</dbReference>
<dbReference type="SMART" id="SM00879">
    <property type="entry name" value="Brix"/>
    <property type="match status" value="1"/>
</dbReference>
<evidence type="ECO:0000259" key="8">
    <source>
        <dbReference type="PROSITE" id="PS50833"/>
    </source>
</evidence>
<dbReference type="PANTHER" id="PTHR12728:SF0">
    <property type="entry name" value="RIBOSOME PRODUCTION FACTOR 2 HOMOLOG"/>
    <property type="match status" value="1"/>
</dbReference>